<evidence type="ECO:0000313" key="2">
    <source>
        <dbReference type="Proteomes" id="UP001209878"/>
    </source>
</evidence>
<comment type="caution">
    <text evidence="1">The sequence shown here is derived from an EMBL/GenBank/DDBJ whole genome shotgun (WGS) entry which is preliminary data.</text>
</comment>
<evidence type="ECO:0000313" key="1">
    <source>
        <dbReference type="EMBL" id="KAK2190282.1"/>
    </source>
</evidence>
<accession>A0AAD9P8V2</accession>
<gene>
    <name evidence="1" type="ORF">NP493_79g03059</name>
</gene>
<reference evidence="1" key="1">
    <citation type="journal article" date="2023" name="Mol. Biol. Evol.">
        <title>Third-Generation Sequencing Reveals the Adaptive Role of the Epigenome in Three Deep-Sea Polychaetes.</title>
        <authorList>
            <person name="Perez M."/>
            <person name="Aroh O."/>
            <person name="Sun Y."/>
            <person name="Lan Y."/>
            <person name="Juniper S.K."/>
            <person name="Young C.R."/>
            <person name="Angers B."/>
            <person name="Qian P.Y."/>
        </authorList>
    </citation>
    <scope>NUCLEOTIDE SEQUENCE</scope>
    <source>
        <strain evidence="1">R07B-5</strain>
    </source>
</reference>
<proteinExistence type="predicted"/>
<name>A0AAD9P8V2_RIDPI</name>
<dbReference type="Proteomes" id="UP001209878">
    <property type="component" value="Unassembled WGS sequence"/>
</dbReference>
<dbReference type="EMBL" id="JAODUO010000084">
    <property type="protein sequence ID" value="KAK2190282.1"/>
    <property type="molecule type" value="Genomic_DNA"/>
</dbReference>
<dbReference type="AlphaFoldDB" id="A0AAD9P8V2"/>
<protein>
    <submittedName>
        <fullName evidence="1">Uncharacterized protein</fullName>
    </submittedName>
</protein>
<keyword evidence="2" id="KW-1185">Reference proteome</keyword>
<organism evidence="1 2">
    <name type="scientific">Ridgeia piscesae</name>
    <name type="common">Tubeworm</name>
    <dbReference type="NCBI Taxonomy" id="27915"/>
    <lineage>
        <taxon>Eukaryota</taxon>
        <taxon>Metazoa</taxon>
        <taxon>Spiralia</taxon>
        <taxon>Lophotrochozoa</taxon>
        <taxon>Annelida</taxon>
        <taxon>Polychaeta</taxon>
        <taxon>Sedentaria</taxon>
        <taxon>Canalipalpata</taxon>
        <taxon>Sabellida</taxon>
        <taxon>Siboglinidae</taxon>
        <taxon>Ridgeia</taxon>
    </lineage>
</organism>
<sequence length="111" mass="12159">MEDYYFLSFSTTRVLRIAAGSGRREVAPPFGPSYIMHDVLICCNCYCINAMCTTRARSCLRTTVVSLLISTCLCSTVPLGRCRLTDSSEHVEETAIYTRGSPGAMDAFPAS</sequence>